<dbReference type="GO" id="GO:0007017">
    <property type="term" value="P:microtubule-based process"/>
    <property type="evidence" value="ECO:0007669"/>
    <property type="project" value="InterPro"/>
</dbReference>
<feature type="binding site" evidence="4">
    <location>
        <position position="145"/>
    </location>
    <ligand>
        <name>GTP</name>
        <dbReference type="ChEBI" id="CHEBI:37565"/>
    </ligand>
</feature>
<dbReference type="SMART" id="SM00864">
    <property type="entry name" value="Tubulin"/>
    <property type="match status" value="1"/>
</dbReference>
<dbReference type="GO" id="GO:0005874">
    <property type="term" value="C:microtubule"/>
    <property type="evidence" value="ECO:0007669"/>
    <property type="project" value="InterPro"/>
</dbReference>
<feature type="region of interest" description="Disordered" evidence="6">
    <location>
        <begin position="334"/>
        <end position="358"/>
    </location>
</feature>
<protein>
    <recommendedName>
        <fullName evidence="4 5">Cell division protein FtsZ</fullName>
    </recommendedName>
</protein>
<dbReference type="CDD" id="cd02201">
    <property type="entry name" value="FtsZ_type1"/>
    <property type="match status" value="1"/>
</dbReference>
<evidence type="ECO:0000259" key="8">
    <source>
        <dbReference type="SMART" id="SM00865"/>
    </source>
</evidence>
<keyword evidence="4 5" id="KW-0132">Cell division</keyword>
<feature type="binding site" evidence="4">
    <location>
        <position position="193"/>
    </location>
    <ligand>
        <name>GTP</name>
        <dbReference type="ChEBI" id="CHEBI:37565"/>
    </ligand>
</feature>
<feature type="domain" description="Tubulin/FtsZ GTPase" evidence="7">
    <location>
        <begin position="19"/>
        <end position="211"/>
    </location>
</feature>
<keyword evidence="10" id="KW-1185">Reference proteome</keyword>
<keyword evidence="2 4" id="KW-0547">Nucleotide-binding</keyword>
<dbReference type="InterPro" id="IPR045061">
    <property type="entry name" value="FtsZ/CetZ"/>
</dbReference>
<feature type="domain" description="Tubulin/FtsZ 2-layer sandwich" evidence="8">
    <location>
        <begin position="213"/>
        <end position="332"/>
    </location>
</feature>
<name>A0A366HD98_9BACT</name>
<dbReference type="SMART" id="SM00865">
    <property type="entry name" value="Tubulin_C"/>
    <property type="match status" value="1"/>
</dbReference>
<sequence length="754" mass="80170">MVEFQRNQDREPSATSSLKICVVGIGGGGLNVLDRICLDRLMEVSLVSMHTDVRVLGHAMAPLKIQLGAEMMRGIGCGGDPELGREAADASSDQIRLALQGHDMVFICAGLGGGTGSGAAPVVAQIARDLGAMVFVFATMPFSFEGRRRLTQAEMALEELQGSADAVILFENNRMGELVLPKEGIQKAFSQADQLIGHSVRAISTMVTQPGVVRMGLADLMTALRSPNARCLFGFGEARGTNRVQESLKRALKSPLVNQGQLLQNARNLLVHIAGGESLTLAEVEALMKQLGKYVPEETQIMFGLAVDAKLGDMMTVTLISSLTAQQMSLEPSADAVVEPRITSRPQPAPKAPVEKAPAYSGNGLQLHAPVGMEEPEPAPLPAPVPVAVAAPVAAPAPAPVAPAPAPVAKVKDPLPVELFAEFHEQPVALAPAPAPAPAPVPVQPAPQPVRQAPIVSVPVQMQEVPLFEEPVQAAPSAPLMMEAPQPLPVPPPVVQELPPVRTTIAQTPAPVYAPEPAPAVQAYAAPAPIAAPVVAEAPVQAPAPAPVAAPEPAPAPAPVAQVPQPEPEPVRAEAPVHETVEHEAPVVKEQSIKATSILVQSKPRDEEEVKPLVKQSIFSMVEDEEEEEEEDEDEEFVDEMEEDEVEEEEEEVQSSAPVEARSPEAAASHWADKYIQPKPHAGAQPSVEPRREPQRTLQTTASAPAKKVIEAKQPSLNLQQDEVARFKGTDKTIVDGDDLDIPTWMRMRGKVKR</sequence>
<dbReference type="RefSeq" id="WP_113960301.1">
    <property type="nucleotide sequence ID" value="NZ_QNRR01000008.1"/>
</dbReference>
<keyword evidence="4" id="KW-0963">Cytoplasm</keyword>
<accession>A0A366HD98</accession>
<feature type="compositionally biased region" description="Pro residues" evidence="6">
    <location>
        <begin position="545"/>
        <end position="558"/>
    </location>
</feature>
<dbReference type="InterPro" id="IPR036525">
    <property type="entry name" value="Tubulin/FtsZ_GTPase_sf"/>
</dbReference>
<comment type="subunit">
    <text evidence="4">Homodimer. Polymerizes to form a dynamic ring structure in a strictly GTP-dependent manner. Interacts directly with several other division proteins.</text>
</comment>
<dbReference type="GO" id="GO:0032153">
    <property type="term" value="C:cell division site"/>
    <property type="evidence" value="ECO:0007669"/>
    <property type="project" value="UniProtKB-UniRule"/>
</dbReference>
<gene>
    <name evidence="4" type="primary">ftsZ</name>
    <name evidence="9" type="ORF">DES53_108138</name>
</gene>
<dbReference type="GO" id="GO:0005525">
    <property type="term" value="F:GTP binding"/>
    <property type="evidence" value="ECO:0007669"/>
    <property type="project" value="UniProtKB-UniRule"/>
</dbReference>
<dbReference type="Gene3D" id="3.40.50.1440">
    <property type="entry name" value="Tubulin/FtsZ, GTPase domain"/>
    <property type="match status" value="1"/>
</dbReference>
<dbReference type="PRINTS" id="PR00423">
    <property type="entry name" value="CELLDVISFTSZ"/>
</dbReference>
<dbReference type="GO" id="GO:0051258">
    <property type="term" value="P:protein polymerization"/>
    <property type="evidence" value="ECO:0007669"/>
    <property type="project" value="UniProtKB-UniRule"/>
</dbReference>
<dbReference type="PROSITE" id="PS01135">
    <property type="entry name" value="FTSZ_2"/>
    <property type="match status" value="1"/>
</dbReference>
<dbReference type="GO" id="GO:0005737">
    <property type="term" value="C:cytoplasm"/>
    <property type="evidence" value="ECO:0007669"/>
    <property type="project" value="UniProtKB-SubCell"/>
</dbReference>
<dbReference type="PROSITE" id="PS00227">
    <property type="entry name" value="TUBULIN"/>
    <property type="match status" value="1"/>
</dbReference>
<evidence type="ECO:0000313" key="9">
    <source>
        <dbReference type="EMBL" id="RBP40431.1"/>
    </source>
</evidence>
<dbReference type="InterPro" id="IPR000158">
    <property type="entry name" value="Cell_div_FtsZ"/>
</dbReference>
<dbReference type="InterPro" id="IPR017975">
    <property type="entry name" value="Tubulin_CS"/>
</dbReference>
<dbReference type="SUPFAM" id="SSF52490">
    <property type="entry name" value="Tubulin nucleotide-binding domain-like"/>
    <property type="match status" value="1"/>
</dbReference>
<dbReference type="SUPFAM" id="SSF55307">
    <property type="entry name" value="Tubulin C-terminal domain-like"/>
    <property type="match status" value="1"/>
</dbReference>
<feature type="region of interest" description="Disordered" evidence="6">
    <location>
        <begin position="545"/>
        <end position="570"/>
    </location>
</feature>
<dbReference type="GO" id="GO:0043093">
    <property type="term" value="P:FtsZ-dependent cytokinesis"/>
    <property type="evidence" value="ECO:0007669"/>
    <property type="project" value="UniProtKB-UniRule"/>
</dbReference>
<evidence type="ECO:0000256" key="4">
    <source>
        <dbReference type="HAMAP-Rule" id="MF_00909"/>
    </source>
</evidence>
<comment type="function">
    <text evidence="4 5">Essential cell division protein that forms a contractile ring structure (Z ring) at the future cell division site. The regulation of the ring assembly controls the timing and the location of cell division. One of the functions of the FtsZ ring is to recruit other cell division proteins to the septum to produce a new cell wall between the dividing cells. Binds GTP and shows GTPase activity.</text>
</comment>
<dbReference type="PANTHER" id="PTHR30314:SF3">
    <property type="entry name" value="MITOCHONDRIAL DIVISION PROTEIN FSZA"/>
    <property type="match status" value="1"/>
</dbReference>
<keyword evidence="4 5" id="KW-0131">Cell cycle</keyword>
<evidence type="ECO:0000256" key="2">
    <source>
        <dbReference type="ARBA" id="ARBA00022741"/>
    </source>
</evidence>
<dbReference type="Proteomes" id="UP000253426">
    <property type="component" value="Unassembled WGS sequence"/>
</dbReference>
<dbReference type="InterPro" id="IPR020805">
    <property type="entry name" value="Cell_div_FtsZ_CS"/>
</dbReference>
<keyword evidence="3 4" id="KW-0342">GTP-binding</keyword>
<evidence type="ECO:0000256" key="3">
    <source>
        <dbReference type="ARBA" id="ARBA00023134"/>
    </source>
</evidence>
<dbReference type="InterPro" id="IPR024757">
    <property type="entry name" value="FtsZ_C"/>
</dbReference>
<dbReference type="InterPro" id="IPR018316">
    <property type="entry name" value="Tubulin/FtsZ_2-layer-sand-dom"/>
</dbReference>
<dbReference type="AlphaFoldDB" id="A0A366HD98"/>
<dbReference type="OrthoDB" id="9813375at2"/>
<feature type="compositionally biased region" description="Basic and acidic residues" evidence="6">
    <location>
        <begin position="603"/>
        <end position="612"/>
    </location>
</feature>
<dbReference type="PANTHER" id="PTHR30314">
    <property type="entry name" value="CELL DIVISION PROTEIN FTSZ-RELATED"/>
    <property type="match status" value="1"/>
</dbReference>
<dbReference type="InterPro" id="IPR003008">
    <property type="entry name" value="Tubulin_FtsZ_GTPase"/>
</dbReference>
<keyword evidence="4 5" id="KW-0717">Septation</keyword>
<dbReference type="Pfam" id="PF12327">
    <property type="entry name" value="FtsZ_C"/>
    <property type="match status" value="1"/>
</dbReference>
<dbReference type="HAMAP" id="MF_00909">
    <property type="entry name" value="FtsZ"/>
    <property type="match status" value="1"/>
</dbReference>
<comment type="subcellular location">
    <subcellularLocation>
        <location evidence="4">Cytoplasm</location>
    </subcellularLocation>
    <text evidence="4">Assembles at midcell at the inner surface of the cytoplasmic membrane.</text>
</comment>
<proteinExistence type="inferred from homology"/>
<evidence type="ECO:0000256" key="1">
    <source>
        <dbReference type="ARBA" id="ARBA00009690"/>
    </source>
</evidence>
<reference evidence="9 10" key="1">
    <citation type="submission" date="2018-06" db="EMBL/GenBank/DDBJ databases">
        <title>Genomic Encyclopedia of Type Strains, Phase IV (KMG-IV): sequencing the most valuable type-strain genomes for metagenomic binning, comparative biology and taxonomic classification.</title>
        <authorList>
            <person name="Goeker M."/>
        </authorList>
    </citation>
    <scope>NUCLEOTIDE SEQUENCE [LARGE SCALE GENOMIC DNA]</scope>
    <source>
        <strain evidence="9 10">DSM 25532</strain>
    </source>
</reference>
<feature type="binding site" evidence="4">
    <location>
        <position position="149"/>
    </location>
    <ligand>
        <name>GTP</name>
        <dbReference type="ChEBI" id="CHEBI:37565"/>
    </ligand>
</feature>
<dbReference type="Pfam" id="PF00091">
    <property type="entry name" value="Tubulin"/>
    <property type="match status" value="1"/>
</dbReference>
<comment type="similarity">
    <text evidence="1 4 5">Belongs to the FtsZ family.</text>
</comment>
<feature type="compositionally biased region" description="Acidic residues" evidence="6">
    <location>
        <begin position="622"/>
        <end position="653"/>
    </location>
</feature>
<evidence type="ECO:0000259" key="7">
    <source>
        <dbReference type="SMART" id="SM00864"/>
    </source>
</evidence>
<dbReference type="EMBL" id="QNRR01000008">
    <property type="protein sequence ID" value="RBP40431.1"/>
    <property type="molecule type" value="Genomic_DNA"/>
</dbReference>
<comment type="caution">
    <text evidence="9">The sequence shown here is derived from an EMBL/GenBank/DDBJ whole genome shotgun (WGS) entry which is preliminary data.</text>
</comment>
<evidence type="ECO:0000313" key="10">
    <source>
        <dbReference type="Proteomes" id="UP000253426"/>
    </source>
</evidence>
<feature type="binding site" evidence="4">
    <location>
        <begin position="114"/>
        <end position="116"/>
    </location>
    <ligand>
        <name>GTP</name>
        <dbReference type="ChEBI" id="CHEBI:37565"/>
    </ligand>
</feature>
<evidence type="ECO:0000256" key="6">
    <source>
        <dbReference type="SAM" id="MobiDB-lite"/>
    </source>
</evidence>
<dbReference type="InterPro" id="IPR008280">
    <property type="entry name" value="Tub_FtsZ_C"/>
</dbReference>
<dbReference type="GO" id="GO:0000917">
    <property type="term" value="P:division septum assembly"/>
    <property type="evidence" value="ECO:0007669"/>
    <property type="project" value="UniProtKB-KW"/>
</dbReference>
<feature type="binding site" evidence="4">
    <location>
        <begin position="27"/>
        <end position="31"/>
    </location>
    <ligand>
        <name>GTP</name>
        <dbReference type="ChEBI" id="CHEBI:37565"/>
    </ligand>
</feature>
<dbReference type="GO" id="GO:0003924">
    <property type="term" value="F:GTPase activity"/>
    <property type="evidence" value="ECO:0007669"/>
    <property type="project" value="UniProtKB-UniRule"/>
</dbReference>
<feature type="region of interest" description="Disordered" evidence="6">
    <location>
        <begin position="602"/>
        <end position="715"/>
    </location>
</feature>
<organism evidence="9 10">
    <name type="scientific">Roseimicrobium gellanilyticum</name>
    <dbReference type="NCBI Taxonomy" id="748857"/>
    <lineage>
        <taxon>Bacteria</taxon>
        <taxon>Pseudomonadati</taxon>
        <taxon>Verrucomicrobiota</taxon>
        <taxon>Verrucomicrobiia</taxon>
        <taxon>Verrucomicrobiales</taxon>
        <taxon>Verrucomicrobiaceae</taxon>
        <taxon>Roseimicrobium</taxon>
    </lineage>
</organism>
<evidence type="ECO:0000256" key="5">
    <source>
        <dbReference type="RuleBase" id="RU000631"/>
    </source>
</evidence>